<feature type="region of interest" description="Disordered" evidence="1">
    <location>
        <begin position="133"/>
        <end position="155"/>
    </location>
</feature>
<dbReference type="STRING" id="108003.B1C78_04455"/>
<sequence length="155" mass="17204">MGLEGIDDLRGIGMKDFRDLTVWNRAHALVLQIYEVTAKFPKAEVYGLASQLRRSAASVPANIAEGCGRVGDAEFVRFLHIAMGSASETEYHLILAKDLGLIDESETTDLFGAIGEVKRMLASLITRVRKDRDQKKAALRQRPHTRQSVNEVPEP</sequence>
<dbReference type="PANTHER" id="PTHR38471:SF2">
    <property type="entry name" value="FOUR HELIX BUNDLE PROTEIN"/>
    <property type="match status" value="1"/>
</dbReference>
<dbReference type="RefSeq" id="WP_217697998.1">
    <property type="nucleotide sequence ID" value="NZ_MVBK01000024.1"/>
</dbReference>
<name>A0A1V3NPR9_9GAMM</name>
<evidence type="ECO:0008006" key="4">
    <source>
        <dbReference type="Google" id="ProtNLM"/>
    </source>
</evidence>
<dbReference type="InterPro" id="IPR012657">
    <property type="entry name" value="23S_rRNA-intervening_sequence"/>
</dbReference>
<dbReference type="PANTHER" id="PTHR38471">
    <property type="entry name" value="FOUR HELIX BUNDLE PROTEIN"/>
    <property type="match status" value="1"/>
</dbReference>
<keyword evidence="3" id="KW-1185">Reference proteome</keyword>
<evidence type="ECO:0000256" key="1">
    <source>
        <dbReference type="SAM" id="MobiDB-lite"/>
    </source>
</evidence>
<dbReference type="Proteomes" id="UP000189462">
    <property type="component" value="Unassembled WGS sequence"/>
</dbReference>
<dbReference type="NCBIfam" id="TIGR02436">
    <property type="entry name" value="four helix bundle protein"/>
    <property type="match status" value="1"/>
</dbReference>
<feature type="compositionally biased region" description="Polar residues" evidence="1">
    <location>
        <begin position="146"/>
        <end position="155"/>
    </location>
</feature>
<dbReference type="Gene3D" id="1.20.1440.60">
    <property type="entry name" value="23S rRNA-intervening sequence"/>
    <property type="match status" value="1"/>
</dbReference>
<dbReference type="Pfam" id="PF05635">
    <property type="entry name" value="23S_rRNA_IVP"/>
    <property type="match status" value="1"/>
</dbReference>
<dbReference type="NCBIfam" id="NF008911">
    <property type="entry name" value="PRK12275.1-2"/>
    <property type="match status" value="1"/>
</dbReference>
<dbReference type="EMBL" id="MVBK01000024">
    <property type="protein sequence ID" value="OOG26822.1"/>
    <property type="molecule type" value="Genomic_DNA"/>
</dbReference>
<evidence type="ECO:0000313" key="3">
    <source>
        <dbReference type="Proteomes" id="UP000189462"/>
    </source>
</evidence>
<reference evidence="2 3" key="1">
    <citation type="submission" date="2017-02" db="EMBL/GenBank/DDBJ databases">
        <title>Genomic diversity within the haloalkaliphilic genus Thioalkalivibrio.</title>
        <authorList>
            <person name="Ahn A.-C."/>
            <person name="Meier-Kolthoff J."/>
            <person name="Overmars L."/>
            <person name="Richter M."/>
            <person name="Woyke T."/>
            <person name="Sorokin D.Y."/>
            <person name="Muyzer G."/>
        </authorList>
    </citation>
    <scope>NUCLEOTIDE SEQUENCE [LARGE SCALE GENOMIC DNA]</scope>
    <source>
        <strain evidence="2 3">ALJD</strain>
    </source>
</reference>
<comment type="caution">
    <text evidence="2">The sequence shown here is derived from an EMBL/GenBank/DDBJ whole genome shotgun (WGS) entry which is preliminary data.</text>
</comment>
<gene>
    <name evidence="2" type="ORF">B1C78_04455</name>
</gene>
<dbReference type="CDD" id="cd16377">
    <property type="entry name" value="23S_rRNA_IVP_like"/>
    <property type="match status" value="1"/>
</dbReference>
<dbReference type="InterPro" id="IPR036583">
    <property type="entry name" value="23S_rRNA_IVS_sf"/>
</dbReference>
<proteinExistence type="predicted"/>
<dbReference type="SUPFAM" id="SSF158446">
    <property type="entry name" value="IVS-encoded protein-like"/>
    <property type="match status" value="1"/>
</dbReference>
<dbReference type="AlphaFoldDB" id="A0A1V3NPR9"/>
<evidence type="ECO:0000313" key="2">
    <source>
        <dbReference type="EMBL" id="OOG26822.1"/>
    </source>
</evidence>
<accession>A0A1V3NPR9</accession>
<organism evidence="2 3">
    <name type="scientific">Thioalkalivibrio denitrificans</name>
    <dbReference type="NCBI Taxonomy" id="108003"/>
    <lineage>
        <taxon>Bacteria</taxon>
        <taxon>Pseudomonadati</taxon>
        <taxon>Pseudomonadota</taxon>
        <taxon>Gammaproteobacteria</taxon>
        <taxon>Chromatiales</taxon>
        <taxon>Ectothiorhodospiraceae</taxon>
        <taxon>Thioalkalivibrio</taxon>
    </lineage>
</organism>
<protein>
    <recommendedName>
        <fullName evidence="4">Four helix bundle protein</fullName>
    </recommendedName>
</protein>